<dbReference type="EMBL" id="QJTD01000007">
    <property type="protein sequence ID" value="PYE80039.1"/>
    <property type="molecule type" value="Genomic_DNA"/>
</dbReference>
<accession>A0A2V4XG12</accession>
<dbReference type="Proteomes" id="UP000248054">
    <property type="component" value="Unassembled WGS sequence"/>
</dbReference>
<keyword evidence="4" id="KW-0378">Hydrolase</keyword>
<feature type="chain" id="PRO_5016152965" evidence="8">
    <location>
        <begin position="21"/>
        <end position="827"/>
    </location>
</feature>
<reference evidence="10 11" key="1">
    <citation type="submission" date="2018-06" db="EMBL/GenBank/DDBJ databases">
        <title>Genomic Encyclopedia of Type Strains, Phase III (KMG-III): the genomes of soil and plant-associated and newly described type strains.</title>
        <authorList>
            <person name="Whitman W."/>
        </authorList>
    </citation>
    <scope>NUCLEOTIDE SEQUENCE [LARGE SCALE GENOMIC DNA]</scope>
    <source>
        <strain evidence="10 11">CECT 7945</strain>
    </source>
</reference>
<name>A0A2V4XG12_9FLAO</name>
<dbReference type="SUPFAM" id="SSF53187">
    <property type="entry name" value="Zn-dependent exopeptidases"/>
    <property type="match status" value="1"/>
</dbReference>
<proteinExistence type="inferred from homology"/>
<keyword evidence="10" id="KW-0121">Carboxypeptidase</keyword>
<dbReference type="GO" id="GO:0005615">
    <property type="term" value="C:extracellular space"/>
    <property type="evidence" value="ECO:0007669"/>
    <property type="project" value="TreeGrafter"/>
</dbReference>
<dbReference type="SMART" id="SM00631">
    <property type="entry name" value="Zn_pept"/>
    <property type="match status" value="1"/>
</dbReference>
<dbReference type="SUPFAM" id="SSF52317">
    <property type="entry name" value="Class I glutamine amidotransferase-like"/>
    <property type="match status" value="1"/>
</dbReference>
<organism evidence="10 11">
    <name type="scientific">Winogradskyella epiphytica</name>
    <dbReference type="NCBI Taxonomy" id="262005"/>
    <lineage>
        <taxon>Bacteria</taxon>
        <taxon>Pseudomonadati</taxon>
        <taxon>Bacteroidota</taxon>
        <taxon>Flavobacteriia</taxon>
        <taxon>Flavobacteriales</taxon>
        <taxon>Flavobacteriaceae</taxon>
        <taxon>Winogradskyella</taxon>
    </lineage>
</organism>
<evidence type="ECO:0000256" key="3">
    <source>
        <dbReference type="ARBA" id="ARBA00022670"/>
    </source>
</evidence>
<dbReference type="OrthoDB" id="9758209at2"/>
<comment type="similarity">
    <text evidence="2 7">Belongs to the peptidase M14 family.</text>
</comment>
<keyword evidence="3" id="KW-0645">Protease</keyword>
<evidence type="ECO:0000259" key="9">
    <source>
        <dbReference type="PROSITE" id="PS52035"/>
    </source>
</evidence>
<dbReference type="InterPro" id="IPR029062">
    <property type="entry name" value="Class_I_gatase-like"/>
</dbReference>
<dbReference type="InterPro" id="IPR000834">
    <property type="entry name" value="Peptidase_M14"/>
</dbReference>
<dbReference type="PROSITE" id="PS52035">
    <property type="entry name" value="PEPTIDASE_M14"/>
    <property type="match status" value="1"/>
</dbReference>
<gene>
    <name evidence="10" type="ORF">DFQ11_1073</name>
</gene>
<keyword evidence="6" id="KW-0482">Metalloprotease</keyword>
<dbReference type="GO" id="GO:0006508">
    <property type="term" value="P:proteolysis"/>
    <property type="evidence" value="ECO:0007669"/>
    <property type="project" value="UniProtKB-KW"/>
</dbReference>
<dbReference type="CDD" id="cd06238">
    <property type="entry name" value="M14-like"/>
    <property type="match status" value="1"/>
</dbReference>
<dbReference type="RefSeq" id="WP_110476238.1">
    <property type="nucleotide sequence ID" value="NZ_BMWQ01000007.1"/>
</dbReference>
<sequence>MQKLLITLLVVFSFQGSSIAQNIPSPDDILGYKIGSQFSRNHQVIDYFKAVQAKVPKQVKLEQYGTTNERRPLYLAYVSSEANIENLETIRQNNLKNAGLIEGNPSASDIAIVWISYNVHGNEASSSEASMLTLYKLLTEKQDLLENTVVIIDPSMNPDGRDRYVNWYNETASQPHDIDRQASEHNEPWPSGRPNHYLFDLNRDWLWASQVETQQRLEVYNKWMPHVHVDFHEQGINEPYYFAPAAEPFHEIITDWQREFQTAIGKNHAKYFDKEGWLFFTRERFDLFYPSYGDTYPTYMGAIGMTYEQAGHGRAGLGILNDEGHVLTLLERLTHHTTTGLSTVEIASKNAEKLNTEFGKFFKNSDLTYKSYVLKGNTDKLNSLKTLLNKHHIEFENATNSKVSGYNYKTGKQSHMNVDGEALVVHSNQPKGKMIKVMFEPNAKLSDSLTYDITAWSLPYAYGLEAVASTSKIPSAKLLGKSALQVLNDAYGYVSKWNSMKDAKFLAELLKNDFRVRFTEKPFTSNNTKFERGSIIITKGDNKHIKNFVDKLNTLAQEHAQVLSEIQSGFSQTTPDIGSPDIKLMNKQKVAVLSGEGTSSLSYGEVWHFFEQQLQYPLTSINTNDLSKTNLNKYNVLILPNGYYGKVLDEDNLNKLKDWVRSGGKVIAIDGALRSFAGKDGFSLKFKESKDDEEKKANLTAYADRERDYSNNLITGAIFSAKVDNTHPMAFGYDDHYFTLKLGSTAYDLLENGYNVAYLNDTKVYSGFAGQNAVKALDQTLVFGEEPMGSGSFIYLVDNTLFRSFWENGKLFLVNSVFMVNNNAFEL</sequence>
<dbReference type="Gene3D" id="3.40.630.10">
    <property type="entry name" value="Zn peptidases"/>
    <property type="match status" value="1"/>
</dbReference>
<dbReference type="GO" id="GO:0008270">
    <property type="term" value="F:zinc ion binding"/>
    <property type="evidence" value="ECO:0007669"/>
    <property type="project" value="InterPro"/>
</dbReference>
<keyword evidence="8" id="KW-0732">Signal</keyword>
<feature type="domain" description="Peptidase M14" evidence="9">
    <location>
        <begin position="37"/>
        <end position="344"/>
    </location>
</feature>
<comment type="cofactor">
    <cofactor evidence="1">
        <name>Zn(2+)</name>
        <dbReference type="ChEBI" id="CHEBI:29105"/>
    </cofactor>
</comment>
<evidence type="ECO:0000256" key="7">
    <source>
        <dbReference type="PROSITE-ProRule" id="PRU01379"/>
    </source>
</evidence>
<dbReference type="Gene3D" id="3.40.50.880">
    <property type="match status" value="1"/>
</dbReference>
<dbReference type="GO" id="GO:0004181">
    <property type="term" value="F:metallocarboxypeptidase activity"/>
    <property type="evidence" value="ECO:0007669"/>
    <property type="project" value="InterPro"/>
</dbReference>
<dbReference type="CDD" id="cd03143">
    <property type="entry name" value="A4_beta-galactosidase_middle_domain"/>
    <property type="match status" value="1"/>
</dbReference>
<dbReference type="PANTHER" id="PTHR11705:SF143">
    <property type="entry name" value="SLL0236 PROTEIN"/>
    <property type="match status" value="1"/>
</dbReference>
<dbReference type="AlphaFoldDB" id="A0A2V4XG12"/>
<feature type="signal peptide" evidence="8">
    <location>
        <begin position="1"/>
        <end position="20"/>
    </location>
</feature>
<dbReference type="Pfam" id="PF00246">
    <property type="entry name" value="Peptidase_M14"/>
    <property type="match status" value="1"/>
</dbReference>
<comment type="caution">
    <text evidence="7">Lacks conserved residue(s) required for the propagation of feature annotation.</text>
</comment>
<keyword evidence="5" id="KW-0862">Zinc</keyword>
<evidence type="ECO:0000313" key="10">
    <source>
        <dbReference type="EMBL" id="PYE80039.1"/>
    </source>
</evidence>
<comment type="caution">
    <text evidence="10">The sequence shown here is derived from an EMBL/GenBank/DDBJ whole genome shotgun (WGS) entry which is preliminary data.</text>
</comment>
<evidence type="ECO:0000256" key="4">
    <source>
        <dbReference type="ARBA" id="ARBA00022801"/>
    </source>
</evidence>
<evidence type="ECO:0000256" key="5">
    <source>
        <dbReference type="ARBA" id="ARBA00022833"/>
    </source>
</evidence>
<protein>
    <submittedName>
        <fullName evidence="10">Zinc carboxypeptidase</fullName>
    </submittedName>
</protein>
<evidence type="ECO:0000256" key="6">
    <source>
        <dbReference type="ARBA" id="ARBA00023049"/>
    </source>
</evidence>
<evidence type="ECO:0000256" key="1">
    <source>
        <dbReference type="ARBA" id="ARBA00001947"/>
    </source>
</evidence>
<evidence type="ECO:0000256" key="2">
    <source>
        <dbReference type="ARBA" id="ARBA00005988"/>
    </source>
</evidence>
<evidence type="ECO:0000313" key="11">
    <source>
        <dbReference type="Proteomes" id="UP000248054"/>
    </source>
</evidence>
<evidence type="ECO:0000256" key="8">
    <source>
        <dbReference type="SAM" id="SignalP"/>
    </source>
</evidence>
<keyword evidence="11" id="KW-1185">Reference proteome</keyword>
<dbReference type="PANTHER" id="PTHR11705">
    <property type="entry name" value="PROTEASE FAMILY M14 CARBOXYPEPTIDASE A,B"/>
    <property type="match status" value="1"/>
</dbReference>